<feature type="transmembrane region" description="Helical" evidence="12">
    <location>
        <begin position="169"/>
        <end position="187"/>
    </location>
</feature>
<feature type="transmembrane region" description="Helical" evidence="12">
    <location>
        <begin position="207"/>
        <end position="227"/>
    </location>
</feature>
<comment type="similarity">
    <text evidence="2 10">Belongs to the major facilitator superfamily. Proton-dependent oligopeptide transporter (POT/PTR) (TC 2.A.17) family.</text>
</comment>
<dbReference type="GO" id="GO:0006857">
    <property type="term" value="P:oligopeptide transport"/>
    <property type="evidence" value="ECO:0007669"/>
    <property type="project" value="InterPro"/>
</dbReference>
<evidence type="ECO:0000256" key="5">
    <source>
        <dbReference type="ARBA" id="ARBA00022856"/>
    </source>
</evidence>
<evidence type="ECO:0000313" key="14">
    <source>
        <dbReference type="Proteomes" id="UP001458880"/>
    </source>
</evidence>
<evidence type="ECO:0000256" key="6">
    <source>
        <dbReference type="ARBA" id="ARBA00022927"/>
    </source>
</evidence>
<feature type="transmembrane region" description="Helical" evidence="12">
    <location>
        <begin position="74"/>
        <end position="94"/>
    </location>
</feature>
<dbReference type="FunFam" id="1.20.1250.20:FF:000049">
    <property type="entry name" value="Solute carrier family 15 member 2"/>
    <property type="match status" value="1"/>
</dbReference>
<dbReference type="Pfam" id="PF00854">
    <property type="entry name" value="PTR2"/>
    <property type="match status" value="2"/>
</dbReference>
<feature type="transmembrane region" description="Helical" evidence="12">
    <location>
        <begin position="396"/>
        <end position="417"/>
    </location>
</feature>
<evidence type="ECO:0000256" key="1">
    <source>
        <dbReference type="ARBA" id="ARBA00004141"/>
    </source>
</evidence>
<evidence type="ECO:0000256" key="11">
    <source>
        <dbReference type="SAM" id="MobiDB-lite"/>
    </source>
</evidence>
<comment type="caution">
    <text evidence="13">The sequence shown here is derived from an EMBL/GenBank/DDBJ whole genome shotgun (WGS) entry which is preliminary data.</text>
</comment>
<gene>
    <name evidence="13" type="ORF">QE152_g6872</name>
</gene>
<dbReference type="FunFam" id="1.20.1250.20:FF:000379">
    <property type="entry name" value="Uncharacterized protein, isoform A"/>
    <property type="match status" value="1"/>
</dbReference>
<comment type="subcellular location">
    <subcellularLocation>
        <location evidence="1 10">Membrane</location>
        <topology evidence="1 10">Multi-pass membrane protein</topology>
    </subcellularLocation>
</comment>
<organism evidence="13 14">
    <name type="scientific">Popillia japonica</name>
    <name type="common">Japanese beetle</name>
    <dbReference type="NCBI Taxonomy" id="7064"/>
    <lineage>
        <taxon>Eukaryota</taxon>
        <taxon>Metazoa</taxon>
        <taxon>Ecdysozoa</taxon>
        <taxon>Arthropoda</taxon>
        <taxon>Hexapoda</taxon>
        <taxon>Insecta</taxon>
        <taxon>Pterygota</taxon>
        <taxon>Neoptera</taxon>
        <taxon>Endopterygota</taxon>
        <taxon>Coleoptera</taxon>
        <taxon>Polyphaga</taxon>
        <taxon>Scarabaeiformia</taxon>
        <taxon>Scarabaeidae</taxon>
        <taxon>Rutelinae</taxon>
        <taxon>Popillia</taxon>
    </lineage>
</organism>
<feature type="transmembrane region" description="Helical" evidence="12">
    <location>
        <begin position="654"/>
        <end position="674"/>
    </location>
</feature>
<keyword evidence="4 10" id="KW-0812">Transmembrane</keyword>
<evidence type="ECO:0000256" key="12">
    <source>
        <dbReference type="SAM" id="Phobius"/>
    </source>
</evidence>
<keyword evidence="14" id="KW-1185">Reference proteome</keyword>
<evidence type="ECO:0000256" key="9">
    <source>
        <dbReference type="ARBA" id="ARBA00078114"/>
    </source>
</evidence>
<proteinExistence type="inferred from homology"/>
<keyword evidence="7 12" id="KW-1133">Transmembrane helix</keyword>
<feature type="region of interest" description="Disordered" evidence="11">
    <location>
        <begin position="1"/>
        <end position="20"/>
    </location>
</feature>
<dbReference type="EMBL" id="JASPKY010000048">
    <property type="protein sequence ID" value="KAK9745538.1"/>
    <property type="molecule type" value="Genomic_DNA"/>
</dbReference>
<keyword evidence="3 10" id="KW-0813">Transport</keyword>
<dbReference type="SUPFAM" id="SSF103473">
    <property type="entry name" value="MFS general substrate transporter"/>
    <property type="match status" value="1"/>
</dbReference>
<dbReference type="CDD" id="cd17347">
    <property type="entry name" value="MFS_SLC15A1_2_like"/>
    <property type="match status" value="1"/>
</dbReference>
<evidence type="ECO:0000256" key="7">
    <source>
        <dbReference type="ARBA" id="ARBA00022989"/>
    </source>
</evidence>
<evidence type="ECO:0000256" key="8">
    <source>
        <dbReference type="ARBA" id="ARBA00023136"/>
    </source>
</evidence>
<feature type="region of interest" description="Disordered" evidence="11">
    <location>
        <begin position="716"/>
        <end position="743"/>
    </location>
</feature>
<feature type="compositionally biased region" description="Basic and acidic residues" evidence="11">
    <location>
        <begin position="9"/>
        <end position="20"/>
    </location>
</feature>
<feature type="transmembrane region" description="Helical" evidence="12">
    <location>
        <begin position="686"/>
        <end position="705"/>
    </location>
</feature>
<evidence type="ECO:0000256" key="3">
    <source>
        <dbReference type="ARBA" id="ARBA00022448"/>
    </source>
</evidence>
<evidence type="ECO:0000313" key="13">
    <source>
        <dbReference type="EMBL" id="KAK9745538.1"/>
    </source>
</evidence>
<name>A0AAW1MFX3_POPJA</name>
<dbReference type="AlphaFoldDB" id="A0AAW1MFX3"/>
<feature type="transmembrane region" description="Helical" evidence="12">
    <location>
        <begin position="354"/>
        <end position="375"/>
    </location>
</feature>
<evidence type="ECO:0000256" key="4">
    <source>
        <dbReference type="ARBA" id="ARBA00022692"/>
    </source>
</evidence>
<feature type="transmembrane region" description="Helical" evidence="12">
    <location>
        <begin position="306"/>
        <end position="324"/>
    </location>
</feature>
<dbReference type="InterPro" id="IPR018456">
    <property type="entry name" value="PTR2_symporter_CS"/>
</dbReference>
<feature type="transmembrane region" description="Helical" evidence="12">
    <location>
        <begin position="128"/>
        <end position="148"/>
    </location>
</feature>
<feature type="compositionally biased region" description="Basic and acidic residues" evidence="11">
    <location>
        <begin position="716"/>
        <end position="728"/>
    </location>
</feature>
<dbReference type="GO" id="GO:0015031">
    <property type="term" value="P:protein transport"/>
    <property type="evidence" value="ECO:0007669"/>
    <property type="project" value="UniProtKB-KW"/>
</dbReference>
<feature type="transmembrane region" description="Helical" evidence="12">
    <location>
        <begin position="103"/>
        <end position="122"/>
    </location>
</feature>
<keyword evidence="6" id="KW-0653">Protein transport</keyword>
<dbReference type="PROSITE" id="PS01023">
    <property type="entry name" value="PTR2_2"/>
    <property type="match status" value="1"/>
</dbReference>
<evidence type="ECO:0000256" key="2">
    <source>
        <dbReference type="ARBA" id="ARBA00005982"/>
    </source>
</evidence>
<dbReference type="PROSITE" id="PS01022">
    <property type="entry name" value="PTR2_1"/>
    <property type="match status" value="1"/>
</dbReference>
<dbReference type="GO" id="GO:0016020">
    <property type="term" value="C:membrane"/>
    <property type="evidence" value="ECO:0007669"/>
    <property type="project" value="UniProtKB-SubCell"/>
</dbReference>
<dbReference type="GO" id="GO:0022857">
    <property type="term" value="F:transmembrane transporter activity"/>
    <property type="evidence" value="ECO:0007669"/>
    <property type="project" value="InterPro"/>
</dbReference>
<dbReference type="InterPro" id="IPR036259">
    <property type="entry name" value="MFS_trans_sf"/>
</dbReference>
<keyword evidence="8 12" id="KW-0472">Membrane</keyword>
<feature type="transmembrane region" description="Helical" evidence="12">
    <location>
        <begin position="622"/>
        <end position="642"/>
    </location>
</feature>
<evidence type="ECO:0000256" key="10">
    <source>
        <dbReference type="RuleBase" id="RU003755"/>
    </source>
</evidence>
<sequence>MGAEPEDTSLAKRDSKDDGKKDEETALIKYPYPKQVFFIVSNEFCERFSYYGMRTILSLYLTDILLFSNDDAKVIYHAFTMLVYFFPVFGAMLADSLLGKFKTIFYVSIIYACGNIILAMSACPPLNFPAVAFSMVGLLLIALGSGGIKPCVSAFGGDQFKLPQQALQLTTFFSMFYFSINAGSLISTTVTPILRSDVHCFDDDSCYSLAFGVPGILMITSIVIFVLGKPLYFIRQPEGNMVIRVSKCIATALKEKSKSKEKKEHWLDHAPQTALKEKSKSKEKKEHWLDHATEIHGKQLVTDVKALLKVLLLYIPLPVFWALFDQQGTGWTFQARIMNGDIGFYTILPDQMQVINPLLILIFIPIFQYGVYPLFNKIVYPLFNKIGILKTPLKRLVTGGLLAAVAFVISAIISLALEAEMPTQPTTGIGHLRIYNTRSCELSLSVNGIEEISIESMSHYENINIEVTGEQSFDYMGGCGGEIFSDSLVVRENEALGYYFARTDSWELTEFADSSMKNDANGYPRIRTLVNGGTVDPATIDVIYYNDRGSQQESSSGNDTQPVELRPQIYTISVGNNASQVTEDLRLGGVYVLLATRNSASDYSMQLLEITPPNTIHMLLQIPQYVIITAGEIMFSITGLEFSYSQAPISMKSVLQACWLLTTAFGNLLVIIIELIQSFDRESSKFFLYCGIMVLDMVIFAFMAMRYKYVDPHRSSEIKDTPQEDSRDTNANGGIENKAFDKE</sequence>
<protein>
    <recommendedName>
        <fullName evidence="9">Oligopeptide transporter 1</fullName>
    </recommendedName>
</protein>
<reference evidence="13 14" key="1">
    <citation type="journal article" date="2024" name="BMC Genomics">
        <title>De novo assembly and annotation of Popillia japonica's genome with initial clues to its potential as an invasive pest.</title>
        <authorList>
            <person name="Cucini C."/>
            <person name="Boschi S."/>
            <person name="Funari R."/>
            <person name="Cardaioli E."/>
            <person name="Iannotti N."/>
            <person name="Marturano G."/>
            <person name="Paoli F."/>
            <person name="Bruttini M."/>
            <person name="Carapelli A."/>
            <person name="Frati F."/>
            <person name="Nardi F."/>
        </authorList>
    </citation>
    <scope>NUCLEOTIDE SEQUENCE [LARGE SCALE GENOMIC DNA]</scope>
    <source>
        <strain evidence="13">DMR45628</strain>
    </source>
</reference>
<dbReference type="Gene3D" id="1.20.1250.20">
    <property type="entry name" value="MFS general substrate transporter like domains"/>
    <property type="match status" value="2"/>
</dbReference>
<dbReference type="InterPro" id="IPR000109">
    <property type="entry name" value="POT_fam"/>
</dbReference>
<keyword evidence="5" id="KW-0571">Peptide transport</keyword>
<dbReference type="PANTHER" id="PTHR11654">
    <property type="entry name" value="OLIGOPEPTIDE TRANSPORTER-RELATED"/>
    <property type="match status" value="1"/>
</dbReference>
<dbReference type="Proteomes" id="UP001458880">
    <property type="component" value="Unassembled WGS sequence"/>
</dbReference>
<accession>A0AAW1MFX3</accession>